<reference evidence="10" key="1">
    <citation type="submission" date="2016-10" db="EMBL/GenBank/DDBJ databases">
        <title>Genome sequence of Streptomyces malaysiense MUSC 136.</title>
        <authorList>
            <person name="Lee L.-H."/>
            <person name="Ser H.-L."/>
        </authorList>
    </citation>
    <scope>NUCLEOTIDE SEQUENCE [LARGE SCALE GENOMIC DNA]</scope>
    <source>
        <strain evidence="10">MUSC 136</strain>
    </source>
</reference>
<evidence type="ECO:0000256" key="1">
    <source>
        <dbReference type="ARBA" id="ARBA00010617"/>
    </source>
</evidence>
<feature type="compositionally biased region" description="Low complexity" evidence="9">
    <location>
        <begin position="1"/>
        <end position="16"/>
    </location>
</feature>
<dbReference type="GO" id="GO:0020037">
    <property type="term" value="F:heme binding"/>
    <property type="evidence" value="ECO:0007669"/>
    <property type="project" value="InterPro"/>
</dbReference>
<protein>
    <recommendedName>
        <fullName evidence="12">Cytochrome P450</fullName>
    </recommendedName>
</protein>
<dbReference type="Gene3D" id="1.10.630.10">
    <property type="entry name" value="Cytochrome P450"/>
    <property type="match status" value="1"/>
</dbReference>
<comment type="cofactor">
    <cofactor evidence="7">
        <name>heme</name>
        <dbReference type="ChEBI" id="CHEBI:30413"/>
    </cofactor>
</comment>
<evidence type="ECO:0000256" key="8">
    <source>
        <dbReference type="RuleBase" id="RU000461"/>
    </source>
</evidence>
<dbReference type="SUPFAM" id="SSF48264">
    <property type="entry name" value="Cytochrome P450"/>
    <property type="match status" value="1"/>
</dbReference>
<dbReference type="GO" id="GO:0005506">
    <property type="term" value="F:iron ion binding"/>
    <property type="evidence" value="ECO:0007669"/>
    <property type="project" value="InterPro"/>
</dbReference>
<dbReference type="InterPro" id="IPR017972">
    <property type="entry name" value="Cyt_P450_CS"/>
</dbReference>
<name>A0A1J4Q0B9_9ACTN</name>
<dbReference type="PANTHER" id="PTHR24291:SF50">
    <property type="entry name" value="BIFUNCTIONAL ALBAFLAVENONE MONOOXYGENASE_TERPENE SYNTHASE"/>
    <property type="match status" value="1"/>
</dbReference>
<dbReference type="OrthoDB" id="4746309at2"/>
<dbReference type="GO" id="GO:0004497">
    <property type="term" value="F:monooxygenase activity"/>
    <property type="evidence" value="ECO:0007669"/>
    <property type="project" value="UniProtKB-KW"/>
</dbReference>
<proteinExistence type="inferred from homology"/>
<evidence type="ECO:0000313" key="11">
    <source>
        <dbReference type="Proteomes" id="UP000034838"/>
    </source>
</evidence>
<dbReference type="EMBL" id="LBDA02000042">
    <property type="protein sequence ID" value="OIK25996.1"/>
    <property type="molecule type" value="Genomic_DNA"/>
</dbReference>
<evidence type="ECO:0000256" key="7">
    <source>
        <dbReference type="PIRSR" id="PIRSR602401-1"/>
    </source>
</evidence>
<dbReference type="Pfam" id="PF00067">
    <property type="entry name" value="p450"/>
    <property type="match status" value="1"/>
</dbReference>
<dbReference type="PANTHER" id="PTHR24291">
    <property type="entry name" value="CYTOCHROME P450 FAMILY 4"/>
    <property type="match status" value="1"/>
</dbReference>
<evidence type="ECO:0000256" key="3">
    <source>
        <dbReference type="ARBA" id="ARBA00022723"/>
    </source>
</evidence>
<keyword evidence="3 7" id="KW-0479">Metal-binding</keyword>
<comment type="caution">
    <text evidence="10">The sequence shown here is derived from an EMBL/GenBank/DDBJ whole genome shotgun (WGS) entry which is preliminary data.</text>
</comment>
<dbReference type="InterPro" id="IPR050196">
    <property type="entry name" value="Cytochrome_P450_Monoox"/>
</dbReference>
<keyword evidence="2 7" id="KW-0349">Heme</keyword>
<keyword evidence="11" id="KW-1185">Reference proteome</keyword>
<keyword evidence="5 7" id="KW-0408">Iron</keyword>
<dbReference type="RefSeq" id="WP_046423668.1">
    <property type="nucleotide sequence ID" value="NZ_LBDA02000042.1"/>
</dbReference>
<evidence type="ECO:0008006" key="12">
    <source>
        <dbReference type="Google" id="ProtNLM"/>
    </source>
</evidence>
<feature type="binding site" description="axial binding residue" evidence="7">
    <location>
        <position position="407"/>
    </location>
    <ligand>
        <name>heme</name>
        <dbReference type="ChEBI" id="CHEBI:30413"/>
    </ligand>
    <ligandPart>
        <name>Fe</name>
        <dbReference type="ChEBI" id="CHEBI:18248"/>
    </ligandPart>
</feature>
<dbReference type="AlphaFoldDB" id="A0A1J4Q0B9"/>
<dbReference type="GO" id="GO:0016705">
    <property type="term" value="F:oxidoreductase activity, acting on paired donors, with incorporation or reduction of molecular oxygen"/>
    <property type="evidence" value="ECO:0007669"/>
    <property type="project" value="InterPro"/>
</dbReference>
<evidence type="ECO:0000313" key="10">
    <source>
        <dbReference type="EMBL" id="OIK25996.1"/>
    </source>
</evidence>
<dbReference type="Proteomes" id="UP000034838">
    <property type="component" value="Unassembled WGS sequence"/>
</dbReference>
<dbReference type="InterPro" id="IPR036396">
    <property type="entry name" value="Cyt_P450_sf"/>
</dbReference>
<dbReference type="PRINTS" id="PR00463">
    <property type="entry name" value="EP450I"/>
</dbReference>
<evidence type="ECO:0000256" key="2">
    <source>
        <dbReference type="ARBA" id="ARBA00022617"/>
    </source>
</evidence>
<organism evidence="10 11">
    <name type="scientific">Streptomyces malaysiense</name>
    <dbReference type="NCBI Taxonomy" id="1428626"/>
    <lineage>
        <taxon>Bacteria</taxon>
        <taxon>Bacillati</taxon>
        <taxon>Actinomycetota</taxon>
        <taxon>Actinomycetes</taxon>
        <taxon>Kitasatosporales</taxon>
        <taxon>Streptomycetaceae</taxon>
        <taxon>Streptomyces</taxon>
    </lineage>
</organism>
<dbReference type="PROSITE" id="PS00086">
    <property type="entry name" value="CYTOCHROME_P450"/>
    <property type="match status" value="1"/>
</dbReference>
<accession>A0A1J4Q0B9</accession>
<sequence>MPRPSLSGAAPAAGSPGRPPGPPEDLELAGIRAAPLAFLENLVAEYGDLCSHVTRGERVWFANSPELARHILKDNYTNYTKAGTPDDFMLTPLLGKGLLTSNGAQWERQRRLCAPSFRRVAVESFDGLMVEAAVDLATAWGEAADRGETVRVDHDFTALTLRVVASALLGSELSAAGRGFGQAVDDINRFIGHFDGNPPADEDFRARLRAYSGAKTFLDRVVGTMIEARRLTGSDGHHADLLDTMLGARDEHGDALSDEELHDQVLTMVMAGHETTAKALSWTLHLLDRHPEHAARVRDEIDRVVGDRLPTAADLAALTYTRQCFDEAVRLFPPVWLISRMAVDDDMLGGLRIPAGTLVCVSPWTMHRHPEHWEAPEEYRPERFAPEHRHGRAGHSYLPFGGGPRICVGQAFATTEAMLVLTVVMQRLRLTQAPGTTVVPEALVTLRPRDGLLMRVERRHG</sequence>
<evidence type="ECO:0000256" key="6">
    <source>
        <dbReference type="ARBA" id="ARBA00023033"/>
    </source>
</evidence>
<feature type="region of interest" description="Disordered" evidence="9">
    <location>
        <begin position="1"/>
        <end position="25"/>
    </location>
</feature>
<gene>
    <name evidence="10" type="ORF">VT52_018900</name>
</gene>
<comment type="similarity">
    <text evidence="1 8">Belongs to the cytochrome P450 family.</text>
</comment>
<keyword evidence="6 8" id="KW-0503">Monooxygenase</keyword>
<dbReference type="PRINTS" id="PR00385">
    <property type="entry name" value="P450"/>
</dbReference>
<evidence type="ECO:0000256" key="9">
    <source>
        <dbReference type="SAM" id="MobiDB-lite"/>
    </source>
</evidence>
<evidence type="ECO:0000256" key="5">
    <source>
        <dbReference type="ARBA" id="ARBA00023004"/>
    </source>
</evidence>
<dbReference type="InterPro" id="IPR001128">
    <property type="entry name" value="Cyt_P450"/>
</dbReference>
<keyword evidence="4 8" id="KW-0560">Oxidoreductase</keyword>
<evidence type="ECO:0000256" key="4">
    <source>
        <dbReference type="ARBA" id="ARBA00023002"/>
    </source>
</evidence>
<dbReference type="InterPro" id="IPR002401">
    <property type="entry name" value="Cyt_P450_E_grp-I"/>
</dbReference>